<dbReference type="Proteomes" id="UP000827976">
    <property type="component" value="Chromosome 8"/>
</dbReference>
<accession>A0ACB7VJX5</accession>
<name>A0ACB7VJX5_DIOAL</name>
<reference evidence="2" key="1">
    <citation type="journal article" date="2022" name="Nat. Commun.">
        <title>Chromosome evolution and the genetic basis of agronomically important traits in greater yam.</title>
        <authorList>
            <person name="Bredeson J.V."/>
            <person name="Lyons J.B."/>
            <person name="Oniyinde I.O."/>
            <person name="Okereke N.R."/>
            <person name="Kolade O."/>
            <person name="Nnabue I."/>
            <person name="Nwadili C.O."/>
            <person name="Hribova E."/>
            <person name="Parker M."/>
            <person name="Nwogha J."/>
            <person name="Shu S."/>
            <person name="Carlson J."/>
            <person name="Kariba R."/>
            <person name="Muthemba S."/>
            <person name="Knop K."/>
            <person name="Barton G.J."/>
            <person name="Sherwood A.V."/>
            <person name="Lopez-Montes A."/>
            <person name="Asiedu R."/>
            <person name="Jamnadass R."/>
            <person name="Muchugi A."/>
            <person name="Goodstein D."/>
            <person name="Egesi C.N."/>
            <person name="Featherston J."/>
            <person name="Asfaw A."/>
            <person name="Simpson G.G."/>
            <person name="Dolezel J."/>
            <person name="Hendre P.S."/>
            <person name="Van Deynze A."/>
            <person name="Kumar P.L."/>
            <person name="Obidiegwu J.E."/>
            <person name="Bhattacharjee R."/>
            <person name="Rokhsar D.S."/>
        </authorList>
    </citation>
    <scope>NUCLEOTIDE SEQUENCE [LARGE SCALE GENOMIC DNA]</scope>
    <source>
        <strain evidence="2">cv. TDa95/00328</strain>
    </source>
</reference>
<comment type="caution">
    <text evidence="1">The sequence shown here is derived from an EMBL/GenBank/DDBJ whole genome shotgun (WGS) entry which is preliminary data.</text>
</comment>
<organism evidence="1 2">
    <name type="scientific">Dioscorea alata</name>
    <name type="common">Purple yam</name>
    <dbReference type="NCBI Taxonomy" id="55571"/>
    <lineage>
        <taxon>Eukaryota</taxon>
        <taxon>Viridiplantae</taxon>
        <taxon>Streptophyta</taxon>
        <taxon>Embryophyta</taxon>
        <taxon>Tracheophyta</taxon>
        <taxon>Spermatophyta</taxon>
        <taxon>Magnoliopsida</taxon>
        <taxon>Liliopsida</taxon>
        <taxon>Dioscoreales</taxon>
        <taxon>Dioscoreaceae</taxon>
        <taxon>Dioscorea</taxon>
    </lineage>
</organism>
<dbReference type="EMBL" id="CM037018">
    <property type="protein sequence ID" value="KAH7674418.1"/>
    <property type="molecule type" value="Genomic_DNA"/>
</dbReference>
<proteinExistence type="predicted"/>
<evidence type="ECO:0000313" key="2">
    <source>
        <dbReference type="Proteomes" id="UP000827976"/>
    </source>
</evidence>
<keyword evidence="2" id="KW-1185">Reference proteome</keyword>
<evidence type="ECO:0000313" key="1">
    <source>
        <dbReference type="EMBL" id="KAH7674418.1"/>
    </source>
</evidence>
<gene>
    <name evidence="1" type="ORF">IHE45_08G071900</name>
</gene>
<sequence length="135" mass="14914">MCPQSYVTLLSLYKDSSTLLFHFILMAFKVLLPTLAMAFLLLFAFQVCCFEVVGGPGKMIPSPNGGNARIFPMLDCGRLCGMRCSKHSRPNLCKRACGTCCFRCKCVPPGTYGNREVCGSCYVNMTTHHNKPKCP</sequence>
<protein>
    <submittedName>
        <fullName evidence="1">Gibberellin regulated protein</fullName>
    </submittedName>
</protein>